<feature type="region of interest" description="Disordered" evidence="1">
    <location>
        <begin position="52"/>
        <end position="88"/>
    </location>
</feature>
<organism evidence="2 3">
    <name type="scientific">Carpinus fangiana</name>
    <dbReference type="NCBI Taxonomy" id="176857"/>
    <lineage>
        <taxon>Eukaryota</taxon>
        <taxon>Viridiplantae</taxon>
        <taxon>Streptophyta</taxon>
        <taxon>Embryophyta</taxon>
        <taxon>Tracheophyta</taxon>
        <taxon>Spermatophyta</taxon>
        <taxon>Magnoliopsida</taxon>
        <taxon>eudicotyledons</taxon>
        <taxon>Gunneridae</taxon>
        <taxon>Pentapetalae</taxon>
        <taxon>rosids</taxon>
        <taxon>fabids</taxon>
        <taxon>Fagales</taxon>
        <taxon>Betulaceae</taxon>
        <taxon>Carpinus</taxon>
    </lineage>
</organism>
<accession>A0A5N6QA23</accession>
<evidence type="ECO:0000313" key="2">
    <source>
        <dbReference type="EMBL" id="KAE7996142.1"/>
    </source>
</evidence>
<reference evidence="2 3" key="1">
    <citation type="submission" date="2019-06" db="EMBL/GenBank/DDBJ databases">
        <title>A chromosomal-level reference genome of Carpinus fangiana (Coryloideae, Betulaceae).</title>
        <authorList>
            <person name="Yang X."/>
            <person name="Wang Z."/>
            <person name="Zhang L."/>
            <person name="Hao G."/>
            <person name="Liu J."/>
            <person name="Yang Y."/>
        </authorList>
    </citation>
    <scope>NUCLEOTIDE SEQUENCE [LARGE SCALE GENOMIC DNA]</scope>
    <source>
        <strain evidence="2">Cfa_2016G</strain>
        <tissue evidence="2">Leaf</tissue>
    </source>
</reference>
<dbReference type="EMBL" id="CM017321">
    <property type="protein sequence ID" value="KAE7996142.1"/>
    <property type="molecule type" value="Genomic_DNA"/>
</dbReference>
<dbReference type="AlphaFoldDB" id="A0A5N6QA23"/>
<evidence type="ECO:0000313" key="3">
    <source>
        <dbReference type="Proteomes" id="UP000327013"/>
    </source>
</evidence>
<feature type="region of interest" description="Disordered" evidence="1">
    <location>
        <begin position="1"/>
        <end position="22"/>
    </location>
</feature>
<dbReference type="Proteomes" id="UP000327013">
    <property type="component" value="Chromosome 1"/>
</dbReference>
<gene>
    <name evidence="2" type="ORF">FH972_000890</name>
</gene>
<feature type="compositionally biased region" description="Polar residues" evidence="1">
    <location>
        <begin position="57"/>
        <end position="71"/>
    </location>
</feature>
<evidence type="ECO:0000256" key="1">
    <source>
        <dbReference type="SAM" id="MobiDB-lite"/>
    </source>
</evidence>
<name>A0A5N6QA23_9ROSI</name>
<proteinExistence type="predicted"/>
<protein>
    <submittedName>
        <fullName evidence="2">Uncharacterized protein</fullName>
    </submittedName>
</protein>
<sequence>MALPVNCVNPSSISPSERSEHEGEAVYCARLTKRGSEHKGEVKTTTCGLVGVEKHPTNNYTVTGDIQSKSNSKLRNRISKPSTLHGGD</sequence>
<keyword evidence="3" id="KW-1185">Reference proteome</keyword>